<comment type="caution">
    <text evidence="1">The sequence shown here is derived from an EMBL/GenBank/DDBJ whole genome shotgun (WGS) entry which is preliminary data.</text>
</comment>
<gene>
    <name evidence="1" type="ORF">GALL_339270</name>
</gene>
<proteinExistence type="predicted"/>
<protein>
    <submittedName>
        <fullName evidence="1">Uncharacterized protein</fullName>
    </submittedName>
</protein>
<evidence type="ECO:0000313" key="1">
    <source>
        <dbReference type="EMBL" id="OIQ84255.1"/>
    </source>
</evidence>
<dbReference type="EMBL" id="MLJW01000632">
    <property type="protein sequence ID" value="OIQ84255.1"/>
    <property type="molecule type" value="Genomic_DNA"/>
</dbReference>
<accession>A0A1J5QWN0</accession>
<name>A0A1J5QWN0_9ZZZZ</name>
<dbReference type="AlphaFoldDB" id="A0A1J5QWN0"/>
<sequence length="159" mass="17369">MNTRRHPSFMLSTTIAVLSLLLMLVPLTKERLGQAVPYAWFTQAALMQQSGSPDTTATASVSVTPQLGARSVNFSTHQIPSGSGFIDPNTVRELRIGRLQPKPPIDLDYSFYLAYVQASSVQLSPKLHPWIDFSPSPLASYRPCGLPPHVLAPPSTIQI</sequence>
<reference evidence="1" key="1">
    <citation type="submission" date="2016-10" db="EMBL/GenBank/DDBJ databases">
        <title>Sequence of Gallionella enrichment culture.</title>
        <authorList>
            <person name="Poehlein A."/>
            <person name="Muehling M."/>
            <person name="Daniel R."/>
        </authorList>
    </citation>
    <scope>NUCLEOTIDE SEQUENCE</scope>
</reference>
<organism evidence="1">
    <name type="scientific">mine drainage metagenome</name>
    <dbReference type="NCBI Taxonomy" id="410659"/>
    <lineage>
        <taxon>unclassified sequences</taxon>
        <taxon>metagenomes</taxon>
        <taxon>ecological metagenomes</taxon>
    </lineage>
</organism>